<dbReference type="Proteomes" id="UP001266305">
    <property type="component" value="Unassembled WGS sequence"/>
</dbReference>
<sequence length="144" mass="15915">MGSEKKEKIITPENYWVQDEGGWRMVEEGTLQMRVKAEIDDRGLLGILVVLWLRAQLILAGLLNTPVVQPAQSHVYTLDLLLGSPIHLLVSSGKAQANNSHGDDRGTGFLVIYTLVHCHLCLIPLPPISHMSSSKSECKDTTKM</sequence>
<keyword evidence="2" id="KW-1185">Reference proteome</keyword>
<evidence type="ECO:0000313" key="2">
    <source>
        <dbReference type="Proteomes" id="UP001266305"/>
    </source>
</evidence>
<organism evidence="1 2">
    <name type="scientific">Saguinus oedipus</name>
    <name type="common">Cotton-top tamarin</name>
    <name type="synonym">Oedipomidas oedipus</name>
    <dbReference type="NCBI Taxonomy" id="9490"/>
    <lineage>
        <taxon>Eukaryota</taxon>
        <taxon>Metazoa</taxon>
        <taxon>Chordata</taxon>
        <taxon>Craniata</taxon>
        <taxon>Vertebrata</taxon>
        <taxon>Euteleostomi</taxon>
        <taxon>Mammalia</taxon>
        <taxon>Eutheria</taxon>
        <taxon>Euarchontoglires</taxon>
        <taxon>Primates</taxon>
        <taxon>Haplorrhini</taxon>
        <taxon>Platyrrhini</taxon>
        <taxon>Cebidae</taxon>
        <taxon>Callitrichinae</taxon>
        <taxon>Saguinus</taxon>
    </lineage>
</organism>
<evidence type="ECO:0000313" key="1">
    <source>
        <dbReference type="EMBL" id="KAK2095623.1"/>
    </source>
</evidence>
<protein>
    <submittedName>
        <fullName evidence="1">Uncharacterized protein</fullName>
    </submittedName>
</protein>
<comment type="caution">
    <text evidence="1">The sequence shown here is derived from an EMBL/GenBank/DDBJ whole genome shotgun (WGS) entry which is preliminary data.</text>
</comment>
<dbReference type="EMBL" id="JASSZA010000013">
    <property type="protein sequence ID" value="KAK2095623.1"/>
    <property type="molecule type" value="Genomic_DNA"/>
</dbReference>
<gene>
    <name evidence="1" type="ORF">P7K49_027039</name>
</gene>
<name>A0ABQ9UEV9_SAGOE</name>
<proteinExistence type="predicted"/>
<reference evidence="1 2" key="1">
    <citation type="submission" date="2023-05" db="EMBL/GenBank/DDBJ databases">
        <title>B98-5 Cell Line De Novo Hybrid Assembly: An Optical Mapping Approach.</title>
        <authorList>
            <person name="Kananen K."/>
            <person name="Auerbach J.A."/>
            <person name="Kautto E."/>
            <person name="Blachly J.S."/>
        </authorList>
    </citation>
    <scope>NUCLEOTIDE SEQUENCE [LARGE SCALE GENOMIC DNA]</scope>
    <source>
        <strain evidence="1">B95-8</strain>
        <tissue evidence="1">Cell line</tissue>
    </source>
</reference>
<accession>A0ABQ9UEV9</accession>